<dbReference type="Proteomes" id="UP000561181">
    <property type="component" value="Unassembled WGS sequence"/>
</dbReference>
<sequence>MDADSDQSLIAERASPVTPDELLSLKELDVLYQEDTQTLWSYMRPSGRPSFTRTMLADFEQWQSLIGTKFGPGKIPLKFLVLGSRAPDVFCFGGDLKLFHELIRDRDRAGLERYGHRCCEILHRNMNTLDIPMLTIGLVEGSALGGGFEALLSFDYIVAERGATFGLPEIMFGLFPGMGAHAFLSRKLGSAMADRLIVSNETYTAEQMYDLGIVHHLAEKGEGLTVCRDFIKKSDRRHAGMVNARKAMKVSWGLELEELNRITELWADAALQLSERDLKVMTRLASAQQRLANAA</sequence>
<dbReference type="InterPro" id="IPR001753">
    <property type="entry name" value="Enoyl-CoA_hydra/iso"/>
</dbReference>
<gene>
    <name evidence="1" type="ORF">HKD42_05660</name>
</gene>
<dbReference type="Gene3D" id="3.90.226.10">
    <property type="entry name" value="2-enoyl-CoA Hydratase, Chain A, domain 1"/>
    <property type="match status" value="1"/>
</dbReference>
<dbReference type="CDD" id="cd06558">
    <property type="entry name" value="crotonase-like"/>
    <property type="match status" value="1"/>
</dbReference>
<dbReference type="PANTHER" id="PTHR11941:SF54">
    <property type="entry name" value="ENOYL-COA HYDRATASE, MITOCHONDRIAL"/>
    <property type="match status" value="1"/>
</dbReference>
<protein>
    <submittedName>
        <fullName evidence="1">Crotonase/enoyl-CoA hydratase family protein</fullName>
    </submittedName>
</protein>
<dbReference type="GO" id="GO:0003824">
    <property type="term" value="F:catalytic activity"/>
    <property type="evidence" value="ECO:0007669"/>
    <property type="project" value="UniProtKB-ARBA"/>
</dbReference>
<dbReference type="Pfam" id="PF00378">
    <property type="entry name" value="ECH_1"/>
    <property type="match status" value="1"/>
</dbReference>
<evidence type="ECO:0000313" key="1">
    <source>
        <dbReference type="EMBL" id="NMW31540.1"/>
    </source>
</evidence>
<dbReference type="SUPFAM" id="SSF52096">
    <property type="entry name" value="ClpP/crotonase"/>
    <property type="match status" value="1"/>
</dbReference>
<dbReference type="Gene3D" id="6.20.390.30">
    <property type="match status" value="1"/>
</dbReference>
<dbReference type="InterPro" id="IPR029045">
    <property type="entry name" value="ClpP/crotonase-like_dom_sf"/>
</dbReference>
<organism evidence="1 2">
    <name type="scientific">Pontixanthobacter rizhaonensis</name>
    <dbReference type="NCBI Taxonomy" id="2730337"/>
    <lineage>
        <taxon>Bacteria</taxon>
        <taxon>Pseudomonadati</taxon>
        <taxon>Pseudomonadota</taxon>
        <taxon>Alphaproteobacteria</taxon>
        <taxon>Sphingomonadales</taxon>
        <taxon>Erythrobacteraceae</taxon>
        <taxon>Pontixanthobacter</taxon>
    </lineage>
</organism>
<dbReference type="EMBL" id="JABCRE010000002">
    <property type="protein sequence ID" value="NMW31540.1"/>
    <property type="molecule type" value="Genomic_DNA"/>
</dbReference>
<reference evidence="1 2" key="1">
    <citation type="submission" date="2020-04" db="EMBL/GenBank/DDBJ databases">
        <authorList>
            <person name="Liu A."/>
        </authorList>
    </citation>
    <scope>NUCLEOTIDE SEQUENCE [LARGE SCALE GENOMIC DNA]</scope>
    <source>
        <strain evidence="1 2">RZ02</strain>
    </source>
</reference>
<dbReference type="NCBIfam" id="NF006452">
    <property type="entry name" value="PRK08788.1"/>
    <property type="match status" value="1"/>
</dbReference>
<dbReference type="AlphaFoldDB" id="A0A848QLE3"/>
<dbReference type="GO" id="GO:0006635">
    <property type="term" value="P:fatty acid beta-oxidation"/>
    <property type="evidence" value="ECO:0007669"/>
    <property type="project" value="TreeGrafter"/>
</dbReference>
<dbReference type="PANTHER" id="PTHR11941">
    <property type="entry name" value="ENOYL-COA HYDRATASE-RELATED"/>
    <property type="match status" value="1"/>
</dbReference>
<evidence type="ECO:0000313" key="2">
    <source>
        <dbReference type="Proteomes" id="UP000561181"/>
    </source>
</evidence>
<keyword evidence="2" id="KW-1185">Reference proteome</keyword>
<name>A0A848QLE3_9SPHN</name>
<proteinExistence type="predicted"/>
<accession>A0A848QLE3</accession>
<comment type="caution">
    <text evidence="1">The sequence shown here is derived from an EMBL/GenBank/DDBJ whole genome shotgun (WGS) entry which is preliminary data.</text>
</comment>